<gene>
    <name evidence="1" type="ORF">MNBD_UNCLBAC01-203</name>
</gene>
<organism evidence="1">
    <name type="scientific">hydrothermal vent metagenome</name>
    <dbReference type="NCBI Taxonomy" id="652676"/>
    <lineage>
        <taxon>unclassified sequences</taxon>
        <taxon>metagenomes</taxon>
        <taxon>ecological metagenomes</taxon>
    </lineage>
</organism>
<accession>A0A3B1DG46</accession>
<sequence length="55" mass="6202">MDSGGLARLLPALNVFPLEERTIYAREGNSFYTKVKLNRKLKAKLLVDTGIEYGM</sequence>
<proteinExistence type="predicted"/>
<protein>
    <submittedName>
        <fullName evidence="1">Uncharacterized protein</fullName>
    </submittedName>
</protein>
<name>A0A3B1DG46_9ZZZZ</name>
<reference evidence="1" key="1">
    <citation type="submission" date="2018-06" db="EMBL/GenBank/DDBJ databases">
        <authorList>
            <person name="Zhirakovskaya E."/>
        </authorList>
    </citation>
    <scope>NUCLEOTIDE SEQUENCE</scope>
</reference>
<evidence type="ECO:0000313" key="1">
    <source>
        <dbReference type="EMBL" id="VAX35743.1"/>
    </source>
</evidence>
<dbReference type="EMBL" id="UOGJ01000072">
    <property type="protein sequence ID" value="VAX35743.1"/>
    <property type="molecule type" value="Genomic_DNA"/>
</dbReference>
<dbReference type="AlphaFoldDB" id="A0A3B1DG46"/>